<keyword evidence="3" id="KW-1185">Reference proteome</keyword>
<evidence type="ECO:0000259" key="1">
    <source>
        <dbReference type="Pfam" id="PF04316"/>
    </source>
</evidence>
<dbReference type="EMBL" id="SJPP01000002">
    <property type="protein sequence ID" value="TWU09176.1"/>
    <property type="molecule type" value="Genomic_DNA"/>
</dbReference>
<dbReference type="Pfam" id="PF04316">
    <property type="entry name" value="FlgM"/>
    <property type="match status" value="1"/>
</dbReference>
<sequence>MDVTGPSTVNGAAPINRPAVMKPVTRAAQTAPISPKDEVEISAAGRALGDLGKSPELRQERIAQIKAAIDDGTYETHEKFDIAMSRLLDRIDSGGV</sequence>
<comment type="caution">
    <text evidence="2">The sequence shown here is derived from an EMBL/GenBank/DDBJ whole genome shotgun (WGS) entry which is preliminary data.</text>
</comment>
<dbReference type="InterPro" id="IPR031316">
    <property type="entry name" value="FlgM_C"/>
</dbReference>
<feature type="domain" description="Anti-sigma-28 factor FlgM C-terminal" evidence="1">
    <location>
        <begin position="37"/>
        <end position="75"/>
    </location>
</feature>
<evidence type="ECO:0000313" key="2">
    <source>
        <dbReference type="EMBL" id="TWU09176.1"/>
    </source>
</evidence>
<dbReference type="AlphaFoldDB" id="A0A5C6BD11"/>
<dbReference type="RefSeq" id="WP_146372908.1">
    <property type="nucleotide sequence ID" value="NZ_SJPP01000002.1"/>
</dbReference>
<proteinExistence type="predicted"/>
<dbReference type="OrthoDB" id="280802at2"/>
<dbReference type="InterPro" id="IPR035890">
    <property type="entry name" value="Anti-sigma-28_factor_FlgM_sf"/>
</dbReference>
<dbReference type="Proteomes" id="UP000320735">
    <property type="component" value="Unassembled WGS sequence"/>
</dbReference>
<evidence type="ECO:0000313" key="3">
    <source>
        <dbReference type="Proteomes" id="UP000320735"/>
    </source>
</evidence>
<gene>
    <name evidence="2" type="ORF">CA54_44160</name>
</gene>
<protein>
    <submittedName>
        <fullName evidence="2">Anti-sigma-28 factor, FlgM</fullName>
    </submittedName>
</protein>
<accession>A0A5C6BD11</accession>
<organism evidence="2 3">
    <name type="scientific">Symmachiella macrocystis</name>
    <dbReference type="NCBI Taxonomy" id="2527985"/>
    <lineage>
        <taxon>Bacteria</taxon>
        <taxon>Pseudomonadati</taxon>
        <taxon>Planctomycetota</taxon>
        <taxon>Planctomycetia</taxon>
        <taxon>Planctomycetales</taxon>
        <taxon>Planctomycetaceae</taxon>
        <taxon>Symmachiella</taxon>
    </lineage>
</organism>
<name>A0A5C6BD11_9PLAN</name>
<reference evidence="2 3" key="1">
    <citation type="submission" date="2019-02" db="EMBL/GenBank/DDBJ databases">
        <title>Deep-cultivation of Planctomycetes and their phenomic and genomic characterization uncovers novel biology.</title>
        <authorList>
            <person name="Wiegand S."/>
            <person name="Jogler M."/>
            <person name="Boedeker C."/>
            <person name="Pinto D."/>
            <person name="Vollmers J."/>
            <person name="Rivas-Marin E."/>
            <person name="Kohn T."/>
            <person name="Peeters S.H."/>
            <person name="Heuer A."/>
            <person name="Rast P."/>
            <person name="Oberbeckmann S."/>
            <person name="Bunk B."/>
            <person name="Jeske O."/>
            <person name="Meyerdierks A."/>
            <person name="Storesund J.E."/>
            <person name="Kallscheuer N."/>
            <person name="Luecker S."/>
            <person name="Lage O.M."/>
            <person name="Pohl T."/>
            <person name="Merkel B.J."/>
            <person name="Hornburger P."/>
            <person name="Mueller R.-W."/>
            <person name="Bruemmer F."/>
            <person name="Labrenz M."/>
            <person name="Spormann A.M."/>
            <person name="Op Den Camp H."/>
            <person name="Overmann J."/>
            <person name="Amann R."/>
            <person name="Jetten M.S.M."/>
            <person name="Mascher T."/>
            <person name="Medema M.H."/>
            <person name="Devos D.P."/>
            <person name="Kaster A.-K."/>
            <person name="Ovreas L."/>
            <person name="Rohde M."/>
            <person name="Galperin M.Y."/>
            <person name="Jogler C."/>
        </authorList>
    </citation>
    <scope>NUCLEOTIDE SEQUENCE [LARGE SCALE GENOMIC DNA]</scope>
    <source>
        <strain evidence="2 3">CA54</strain>
    </source>
</reference>
<dbReference type="SUPFAM" id="SSF101498">
    <property type="entry name" value="Anti-sigma factor FlgM"/>
    <property type="match status" value="1"/>
</dbReference>